<reference evidence="4 5" key="1">
    <citation type="submission" date="2014-07" db="EMBL/GenBank/DDBJ databases">
        <authorList>
            <person name="Wibberg Daniel"/>
        </authorList>
    </citation>
    <scope>NUCLEOTIDE SEQUENCE [LARGE SCALE GENOMIC DNA]</scope>
</reference>
<dbReference type="InterPro" id="IPR014781">
    <property type="entry name" value="Anthrax_toxin_lethal/edema_N/C"/>
</dbReference>
<dbReference type="PROSITE" id="PS51995">
    <property type="entry name" value="ATLF"/>
    <property type="match status" value="1"/>
</dbReference>
<evidence type="ECO:0000259" key="3">
    <source>
        <dbReference type="PROSITE" id="PS51995"/>
    </source>
</evidence>
<dbReference type="GO" id="GO:0005576">
    <property type="term" value="C:extracellular region"/>
    <property type="evidence" value="ECO:0007669"/>
    <property type="project" value="UniProtKB-SubCell"/>
</dbReference>
<dbReference type="Pfam" id="PF07737">
    <property type="entry name" value="ATLF"/>
    <property type="match status" value="1"/>
</dbReference>
<accession>A0A090KSY9</accession>
<protein>
    <recommendedName>
        <fullName evidence="3">ATLF-like domain-containing protein</fullName>
    </recommendedName>
</protein>
<evidence type="ECO:0000256" key="1">
    <source>
        <dbReference type="ARBA" id="ARBA00004613"/>
    </source>
</evidence>
<dbReference type="GO" id="GO:0008237">
    <property type="term" value="F:metallopeptidase activity"/>
    <property type="evidence" value="ECO:0007669"/>
    <property type="project" value="InterPro"/>
</dbReference>
<evidence type="ECO:0000256" key="2">
    <source>
        <dbReference type="ARBA" id="ARBA00022525"/>
    </source>
</evidence>
<dbReference type="InterPro" id="IPR024079">
    <property type="entry name" value="MetalloPept_cat_dom_sf"/>
</dbReference>
<dbReference type="Gene3D" id="3.40.390.10">
    <property type="entry name" value="Collagenase (Catalytic Domain)"/>
    <property type="match status" value="1"/>
</dbReference>
<dbReference type="AlphaFoldDB" id="A0A090KSY9"/>
<name>A0A090KSY9_9BACI</name>
<gene>
    <name evidence="4" type="ORF">BT1A1_1987</name>
</gene>
<dbReference type="Proteomes" id="UP000040576">
    <property type="component" value="Unassembled WGS sequence"/>
</dbReference>
<sequence length="233" mass="26738">MKRQKLSLMITVLIVIFIQGSTTTFDFLFLKDIENTHFNQHLNLRASEITPSIILLPNNSFDEEAAAQMVNRIDSLPILLLEKIYDQHIKIRLFNGHLTDFPSTRSLTGITPRGYADTTVTWDNVPGAGGGRIVFVKIGASDKGEGHGSVNLELHELAHSIDRIVFKGIRDQIYFQSIWKLEAKQLFGNNNYYLLYPEEYFAEVFAYFYANSDTNHYLKEHAPKTYTFIKKLQ</sequence>
<dbReference type="GeneID" id="92961200"/>
<dbReference type="CDD" id="cd20183">
    <property type="entry name" value="M34_PPEP"/>
    <property type="match status" value="1"/>
</dbReference>
<feature type="domain" description="ATLF-like" evidence="3">
    <location>
        <begin position="47"/>
        <end position="233"/>
    </location>
</feature>
<organism evidence="4 5">
    <name type="scientific">Caldibacillus thermoamylovorans</name>
    <dbReference type="NCBI Taxonomy" id="35841"/>
    <lineage>
        <taxon>Bacteria</taxon>
        <taxon>Bacillati</taxon>
        <taxon>Bacillota</taxon>
        <taxon>Bacilli</taxon>
        <taxon>Bacillales</taxon>
        <taxon>Bacillaceae</taxon>
        <taxon>Caldibacillus</taxon>
    </lineage>
</organism>
<dbReference type="EMBL" id="CCRF01000061">
    <property type="protein sequence ID" value="CEE01809.1"/>
    <property type="molecule type" value="Genomic_DNA"/>
</dbReference>
<dbReference type="SUPFAM" id="SSF55486">
    <property type="entry name" value="Metalloproteases ('zincins'), catalytic domain"/>
    <property type="match status" value="1"/>
</dbReference>
<evidence type="ECO:0000313" key="4">
    <source>
        <dbReference type="EMBL" id="CEE01809.1"/>
    </source>
</evidence>
<comment type="subcellular location">
    <subcellularLocation>
        <location evidence="1">Secreted</location>
    </subcellularLocation>
</comment>
<keyword evidence="5" id="KW-1185">Reference proteome</keyword>
<dbReference type="RefSeq" id="WP_034770533.1">
    <property type="nucleotide sequence ID" value="NZ_CCRF01000061.1"/>
</dbReference>
<evidence type="ECO:0000313" key="5">
    <source>
        <dbReference type="Proteomes" id="UP000040576"/>
    </source>
</evidence>
<proteinExistence type="predicted"/>
<dbReference type="InterPro" id="IPR047568">
    <property type="entry name" value="ATLF-like_dom"/>
</dbReference>
<keyword evidence="2" id="KW-0964">Secreted</keyword>